<comment type="caution">
    <text evidence="2">The sequence shown here is derived from an EMBL/GenBank/DDBJ whole genome shotgun (WGS) entry which is preliminary data.</text>
</comment>
<keyword evidence="1" id="KW-0472">Membrane</keyword>
<name>A0ABU2GA56_9EURY</name>
<keyword evidence="1" id="KW-0812">Transmembrane</keyword>
<organism evidence="2 3">
    <name type="scientific">Halogeometricum salsisoli</name>
    <dbReference type="NCBI Taxonomy" id="2950536"/>
    <lineage>
        <taxon>Archaea</taxon>
        <taxon>Methanobacteriati</taxon>
        <taxon>Methanobacteriota</taxon>
        <taxon>Stenosarchaea group</taxon>
        <taxon>Halobacteria</taxon>
        <taxon>Halobacteriales</taxon>
        <taxon>Haloferacaceae</taxon>
        <taxon>Halogeometricum</taxon>
    </lineage>
</organism>
<evidence type="ECO:0000313" key="3">
    <source>
        <dbReference type="Proteomes" id="UP001257060"/>
    </source>
</evidence>
<dbReference type="RefSeq" id="WP_310922512.1">
    <property type="nucleotide sequence ID" value="NZ_JAMQOP010000001.1"/>
</dbReference>
<protein>
    <submittedName>
        <fullName evidence="2">Uncharacterized protein</fullName>
    </submittedName>
</protein>
<keyword evidence="3" id="KW-1185">Reference proteome</keyword>
<dbReference type="Proteomes" id="UP001257060">
    <property type="component" value="Unassembled WGS sequence"/>
</dbReference>
<feature type="transmembrane region" description="Helical" evidence="1">
    <location>
        <begin position="68"/>
        <end position="88"/>
    </location>
</feature>
<reference evidence="2 3" key="1">
    <citation type="submission" date="2022-06" db="EMBL/GenBank/DDBJ databases">
        <title>Halogeometricum sp. a new haloarchaeum isolate from saline soil.</title>
        <authorList>
            <person name="Strakova D."/>
            <person name="Galisteo C."/>
            <person name="Sanchez-Porro C."/>
            <person name="Ventosa A."/>
        </authorList>
    </citation>
    <scope>NUCLEOTIDE SEQUENCE [LARGE SCALE GENOMIC DNA]</scope>
    <source>
        <strain evidence="2 3">S1BR25-6</strain>
    </source>
</reference>
<sequence>MDALRLERLVWSVLFGLFVGTTVTLLFAPNPTGLVAFALAAVAFAVSAAVAFRVFAFSESPTAEAGDMSVRFVAFLLVATALQFGLAAVGFDGLAGRVAGFAGGWLAAHYASARLNPRRWGSGGVAP</sequence>
<gene>
    <name evidence="2" type="ORF">NDI76_02890</name>
</gene>
<proteinExistence type="predicted"/>
<accession>A0ABU2GA56</accession>
<keyword evidence="1" id="KW-1133">Transmembrane helix</keyword>
<evidence type="ECO:0000313" key="2">
    <source>
        <dbReference type="EMBL" id="MDS0297686.1"/>
    </source>
</evidence>
<feature type="transmembrane region" description="Helical" evidence="1">
    <location>
        <begin position="34"/>
        <end position="56"/>
    </location>
</feature>
<feature type="transmembrane region" description="Helical" evidence="1">
    <location>
        <begin position="9"/>
        <end position="28"/>
    </location>
</feature>
<evidence type="ECO:0000256" key="1">
    <source>
        <dbReference type="SAM" id="Phobius"/>
    </source>
</evidence>
<dbReference type="EMBL" id="JAMQOP010000001">
    <property type="protein sequence ID" value="MDS0297686.1"/>
    <property type="molecule type" value="Genomic_DNA"/>
</dbReference>